<comment type="caution">
    <text evidence="1">The sequence shown here is derived from an EMBL/GenBank/DDBJ whole genome shotgun (WGS) entry which is preliminary data.</text>
</comment>
<evidence type="ECO:0000313" key="2">
    <source>
        <dbReference type="Proteomes" id="UP000612585"/>
    </source>
</evidence>
<reference evidence="1" key="1">
    <citation type="submission" date="2021-01" db="EMBL/GenBank/DDBJ databases">
        <title>Whole genome shotgun sequence of Virgisporangium aurantiacum NBRC 16421.</title>
        <authorList>
            <person name="Komaki H."/>
            <person name="Tamura T."/>
        </authorList>
    </citation>
    <scope>NUCLEOTIDE SEQUENCE</scope>
    <source>
        <strain evidence="1">NBRC 16421</strain>
    </source>
</reference>
<protein>
    <submittedName>
        <fullName evidence="1">Uncharacterized protein</fullName>
    </submittedName>
</protein>
<proteinExistence type="predicted"/>
<dbReference type="AlphaFoldDB" id="A0A8J3ZDT4"/>
<evidence type="ECO:0000313" key="1">
    <source>
        <dbReference type="EMBL" id="GIJ62344.1"/>
    </source>
</evidence>
<organism evidence="1 2">
    <name type="scientific">Virgisporangium aurantiacum</name>
    <dbReference type="NCBI Taxonomy" id="175570"/>
    <lineage>
        <taxon>Bacteria</taxon>
        <taxon>Bacillati</taxon>
        <taxon>Actinomycetota</taxon>
        <taxon>Actinomycetes</taxon>
        <taxon>Micromonosporales</taxon>
        <taxon>Micromonosporaceae</taxon>
        <taxon>Virgisporangium</taxon>
    </lineage>
</organism>
<keyword evidence="2" id="KW-1185">Reference proteome</keyword>
<dbReference type="Proteomes" id="UP000612585">
    <property type="component" value="Unassembled WGS sequence"/>
</dbReference>
<accession>A0A8J3ZDT4</accession>
<gene>
    <name evidence="1" type="ORF">Vau01_098600</name>
</gene>
<sequence>MKHYAKRYGVDRYTAYDDLTAVGFALTDSAQQWAHRPSTIPRRTVERATLPVHDKWWIVLDGRPFFVAGYTSGGAPYGTFADEVPPIR</sequence>
<name>A0A8J3ZDT4_9ACTN</name>
<dbReference type="EMBL" id="BOPG01000077">
    <property type="protein sequence ID" value="GIJ62344.1"/>
    <property type="molecule type" value="Genomic_DNA"/>
</dbReference>